<feature type="domain" description="Methyl-accepting transducer" evidence="5">
    <location>
        <begin position="271"/>
        <end position="528"/>
    </location>
</feature>
<gene>
    <name evidence="7" type="ORF">DNR46_34500</name>
</gene>
<dbReference type="InterPro" id="IPR024478">
    <property type="entry name" value="HlyB_4HB_MCP"/>
</dbReference>
<evidence type="ECO:0000256" key="1">
    <source>
        <dbReference type="ARBA" id="ARBA00023224"/>
    </source>
</evidence>
<dbReference type="RefSeq" id="WP_123170426.1">
    <property type="nucleotide sequence ID" value="NZ_QKOD01000021.1"/>
</dbReference>
<dbReference type="InterPro" id="IPR003660">
    <property type="entry name" value="HAMP_dom"/>
</dbReference>
<dbReference type="InterPro" id="IPR004090">
    <property type="entry name" value="Chemotax_Me-accpt_rcpt"/>
</dbReference>
<evidence type="ECO:0000313" key="7">
    <source>
        <dbReference type="EMBL" id="RNJ41309.1"/>
    </source>
</evidence>
<dbReference type="GO" id="GO:0016020">
    <property type="term" value="C:membrane"/>
    <property type="evidence" value="ECO:0007669"/>
    <property type="project" value="InterPro"/>
</dbReference>
<dbReference type="AlphaFoldDB" id="A0A3M9WZR8"/>
<keyword evidence="1 3" id="KW-0807">Transducer</keyword>
<proteinExistence type="inferred from homology"/>
<dbReference type="PANTHER" id="PTHR32089">
    <property type="entry name" value="METHYL-ACCEPTING CHEMOTAXIS PROTEIN MCPB"/>
    <property type="match status" value="1"/>
</dbReference>
<evidence type="ECO:0000256" key="3">
    <source>
        <dbReference type="PROSITE-ProRule" id="PRU00284"/>
    </source>
</evidence>
<dbReference type="GO" id="GO:0004888">
    <property type="term" value="F:transmembrane signaling receptor activity"/>
    <property type="evidence" value="ECO:0007669"/>
    <property type="project" value="InterPro"/>
</dbReference>
<evidence type="ECO:0000259" key="6">
    <source>
        <dbReference type="PROSITE" id="PS50885"/>
    </source>
</evidence>
<dbReference type="SMART" id="SM00304">
    <property type="entry name" value="HAMP"/>
    <property type="match status" value="1"/>
</dbReference>
<dbReference type="GO" id="GO:0006935">
    <property type="term" value="P:chemotaxis"/>
    <property type="evidence" value="ECO:0007669"/>
    <property type="project" value="InterPro"/>
</dbReference>
<dbReference type="PRINTS" id="PR00260">
    <property type="entry name" value="CHEMTRNSDUCR"/>
</dbReference>
<dbReference type="CDD" id="cd06225">
    <property type="entry name" value="HAMP"/>
    <property type="match status" value="1"/>
</dbReference>
<comment type="similarity">
    <text evidence="2">Belongs to the methyl-accepting chemotaxis (MCP) protein family.</text>
</comment>
<dbReference type="SUPFAM" id="SSF58104">
    <property type="entry name" value="Methyl-accepting chemotaxis protein (MCP) signaling domain"/>
    <property type="match status" value="1"/>
</dbReference>
<dbReference type="Proteomes" id="UP000275436">
    <property type="component" value="Unassembled WGS sequence"/>
</dbReference>
<dbReference type="PANTHER" id="PTHR32089:SF120">
    <property type="entry name" value="METHYL-ACCEPTING CHEMOTAXIS PROTEIN TLPQ"/>
    <property type="match status" value="1"/>
</dbReference>
<keyword evidence="4" id="KW-0472">Membrane</keyword>
<accession>A0A3M9WZR8</accession>
<keyword evidence="4" id="KW-1133">Transmembrane helix</keyword>
<keyword evidence="4" id="KW-0812">Transmembrane</keyword>
<sequence length="545" mass="58745">MKSLTIRHRILVSFAAVLVVMSVIAVIAYAWFLQAGQEATEVEKGILPDLYHSTEIMMGQMTAHSLLQEYALQDNPSDRSTLESAITTNRDQVQRSMDDYEATIVSDIDKQNYAVVKELANQFRLAETAVLDTSRAALSKGETPNESPAIKNTVEPIFVKLQSALQAMVGDHRGEANSATQRISSIVRTAEVGLSVGLLIALGLALLLGYQLFRAITGPLTRLVASVQLMRQGDFSERLDLRRRDEFSVLADGFNAMADDLTTLIGQVQRSSIQVATSITEIAATSKQQQATATEIAATTTEIRATAKEISATSNELVRTMNEVSTVAEQTAAVAGGGQAGLTRMEETMQQVMEAAGAINSKLAILSEKAGSINQVVTTITKVADQTNLLSLNASIEAEKAGQYGRGFAVVATEIRRLADQTAVSTYDIEQMVKDIQSAVAAGVMGMDKFSEQVRRGMQEIQQVGGQLFEIIQQVQGLVPRFEVANEGMQAQATGAGQISDTLTQLSEAAQQTVESLQQSTLAIDELNQVSGGMRSSISRFKLRA</sequence>
<dbReference type="InterPro" id="IPR004089">
    <property type="entry name" value="MCPsignal_dom"/>
</dbReference>
<dbReference type="Pfam" id="PF12729">
    <property type="entry name" value="4HB_MCP_1"/>
    <property type="match status" value="1"/>
</dbReference>
<feature type="domain" description="HAMP" evidence="6">
    <location>
        <begin position="214"/>
        <end position="266"/>
    </location>
</feature>
<organism evidence="7 8">
    <name type="scientific">Mesorhizobium japonicum</name>
    <dbReference type="NCBI Taxonomy" id="2066070"/>
    <lineage>
        <taxon>Bacteria</taxon>
        <taxon>Pseudomonadati</taxon>
        <taxon>Pseudomonadota</taxon>
        <taxon>Alphaproteobacteria</taxon>
        <taxon>Hyphomicrobiales</taxon>
        <taxon>Phyllobacteriaceae</taxon>
        <taxon>Mesorhizobium</taxon>
    </lineage>
</organism>
<protein>
    <submittedName>
        <fullName evidence="7">Methyl-accepting chemotaxis protein</fullName>
    </submittedName>
</protein>
<dbReference type="EMBL" id="QKOD01000021">
    <property type="protein sequence ID" value="RNJ41309.1"/>
    <property type="molecule type" value="Genomic_DNA"/>
</dbReference>
<reference evidence="7 8" key="1">
    <citation type="journal article" date="2018" name="Mol. Plant Microbe Interact.">
        <title>Taxonomically Different Co-Microsymbionts of a Relict Legume, Oxytropis popoviana, Have Complementary Sets of Symbiotic Genes and Together Increase the Efficiency of Plant Nodulation.</title>
        <authorList>
            <person name="Safronova V."/>
            <person name="Belimov A."/>
            <person name="Sazanova A."/>
            <person name="Chirak E."/>
            <person name="Verkhozina A."/>
            <person name="Kuznetsova I."/>
            <person name="Andronov E."/>
            <person name="Puhalsky J."/>
            <person name="Tikhonovich I."/>
        </authorList>
    </citation>
    <scope>NUCLEOTIDE SEQUENCE [LARGE SCALE GENOMIC DNA]</scope>
    <source>
        <strain evidence="7 8">Opo-235</strain>
    </source>
</reference>
<dbReference type="PROSITE" id="PS50111">
    <property type="entry name" value="CHEMOTAXIS_TRANSDUC_2"/>
    <property type="match status" value="1"/>
</dbReference>
<comment type="caution">
    <text evidence="7">The sequence shown here is derived from an EMBL/GenBank/DDBJ whole genome shotgun (WGS) entry which is preliminary data.</text>
</comment>
<dbReference type="PROSITE" id="PS50885">
    <property type="entry name" value="HAMP"/>
    <property type="match status" value="1"/>
</dbReference>
<feature type="transmembrane region" description="Helical" evidence="4">
    <location>
        <begin position="192"/>
        <end position="213"/>
    </location>
</feature>
<dbReference type="Pfam" id="PF00672">
    <property type="entry name" value="HAMP"/>
    <property type="match status" value="1"/>
</dbReference>
<dbReference type="Pfam" id="PF00015">
    <property type="entry name" value="MCPsignal"/>
    <property type="match status" value="1"/>
</dbReference>
<evidence type="ECO:0000256" key="2">
    <source>
        <dbReference type="ARBA" id="ARBA00029447"/>
    </source>
</evidence>
<evidence type="ECO:0000256" key="4">
    <source>
        <dbReference type="SAM" id="Phobius"/>
    </source>
</evidence>
<dbReference type="Gene3D" id="1.10.287.950">
    <property type="entry name" value="Methyl-accepting chemotaxis protein"/>
    <property type="match status" value="1"/>
</dbReference>
<evidence type="ECO:0000313" key="8">
    <source>
        <dbReference type="Proteomes" id="UP000275436"/>
    </source>
</evidence>
<feature type="transmembrane region" description="Helical" evidence="4">
    <location>
        <begin position="12"/>
        <end position="32"/>
    </location>
</feature>
<dbReference type="SMART" id="SM00283">
    <property type="entry name" value="MA"/>
    <property type="match status" value="1"/>
</dbReference>
<evidence type="ECO:0000259" key="5">
    <source>
        <dbReference type="PROSITE" id="PS50111"/>
    </source>
</evidence>
<name>A0A3M9WZR8_9HYPH</name>
<dbReference type="GO" id="GO:0007165">
    <property type="term" value="P:signal transduction"/>
    <property type="evidence" value="ECO:0007669"/>
    <property type="project" value="UniProtKB-KW"/>
</dbReference>